<reference evidence="2 3" key="1">
    <citation type="submission" date="2018-07" db="EMBL/GenBank/DDBJ databases">
        <title>Genome sequencing of oomycete isolates from Chile give support for New Zealand origin for Phytophthora kernoviae and make available the first Nothophytophthora sp. genome.</title>
        <authorList>
            <person name="Studholme D.J."/>
            <person name="Sanfuentes E."/>
            <person name="Panda P."/>
            <person name="Hill R."/>
            <person name="Sambles C."/>
            <person name="Grant M."/>
            <person name="Williams N.M."/>
            <person name="Mcdougal R.L."/>
        </authorList>
    </citation>
    <scope>NUCLEOTIDE SEQUENCE [LARGE SCALE GENOMIC DNA]</scope>
    <source>
        <strain evidence="2">Chile6</strain>
    </source>
</reference>
<dbReference type="Gene3D" id="3.40.50.2020">
    <property type="match status" value="1"/>
</dbReference>
<sequence>MGVGEGEEEEEDVVGYASVQSAATEIGGHAVMVLLTTLRDVRSDPASFRRATSCLISILLEESVALLGTRVVERIGAAGERYTGLERVHDLCGIALGDEALSFAMTFREIETQSPIGSIKVEEVFDDFGNPVQRRVTHMNLPMNISHYKILLFTFVCGDNGYSSISLSYAQALRSLGVEEKDIAIVAMLSSARGLNMITNQFPQIRVITAAVEDQVTASPFAVFAGLATFIAQSCNDADVRSD</sequence>
<dbReference type="Pfam" id="PF14681">
    <property type="entry name" value="UPRTase"/>
    <property type="match status" value="1"/>
</dbReference>
<comment type="caution">
    <text evidence="2">The sequence shown here is derived from an EMBL/GenBank/DDBJ whole genome shotgun (WGS) entry which is preliminary data.</text>
</comment>
<dbReference type="Proteomes" id="UP000277300">
    <property type="component" value="Unassembled WGS sequence"/>
</dbReference>
<proteinExistence type="predicted"/>
<gene>
    <name evidence="2" type="ORF">BBP00_00009906</name>
</gene>
<accession>A0A3F2RBB6</accession>
<feature type="domain" description="Phosphoribosyltransferase" evidence="1">
    <location>
        <begin position="30"/>
        <end position="221"/>
    </location>
</feature>
<evidence type="ECO:0000313" key="2">
    <source>
        <dbReference type="EMBL" id="RLN51349.1"/>
    </source>
</evidence>
<organism evidence="2 3">
    <name type="scientific">Phytophthora kernoviae</name>
    <dbReference type="NCBI Taxonomy" id="325452"/>
    <lineage>
        <taxon>Eukaryota</taxon>
        <taxon>Sar</taxon>
        <taxon>Stramenopiles</taxon>
        <taxon>Oomycota</taxon>
        <taxon>Peronosporomycetes</taxon>
        <taxon>Peronosporales</taxon>
        <taxon>Peronosporaceae</taxon>
        <taxon>Phytophthora</taxon>
    </lineage>
</organism>
<evidence type="ECO:0000313" key="3">
    <source>
        <dbReference type="Proteomes" id="UP000277300"/>
    </source>
</evidence>
<dbReference type="OrthoDB" id="10257085at2759"/>
<evidence type="ECO:0000259" key="1">
    <source>
        <dbReference type="Pfam" id="PF14681"/>
    </source>
</evidence>
<protein>
    <recommendedName>
        <fullName evidence="1">Phosphoribosyltransferase domain-containing protein</fullName>
    </recommendedName>
</protein>
<dbReference type="AlphaFoldDB" id="A0A3F2RBB6"/>
<dbReference type="InterPro" id="IPR000836">
    <property type="entry name" value="PRTase_dom"/>
</dbReference>
<dbReference type="SUPFAM" id="SSF53271">
    <property type="entry name" value="PRTase-like"/>
    <property type="match status" value="1"/>
</dbReference>
<name>A0A3F2RBB6_9STRA</name>
<dbReference type="EMBL" id="MBDO02000962">
    <property type="protein sequence ID" value="RLN51349.1"/>
    <property type="molecule type" value="Genomic_DNA"/>
</dbReference>
<dbReference type="InterPro" id="IPR029057">
    <property type="entry name" value="PRTase-like"/>
</dbReference>